<evidence type="ECO:0000256" key="3">
    <source>
        <dbReference type="ARBA" id="ARBA00022723"/>
    </source>
</evidence>
<evidence type="ECO:0000259" key="7">
    <source>
        <dbReference type="SMART" id="SM00829"/>
    </source>
</evidence>
<evidence type="ECO:0000313" key="8">
    <source>
        <dbReference type="EMBL" id="QDU40067.1"/>
    </source>
</evidence>
<dbReference type="SUPFAM" id="SSF50129">
    <property type="entry name" value="GroES-like"/>
    <property type="match status" value="1"/>
</dbReference>
<dbReference type="Pfam" id="PF08240">
    <property type="entry name" value="ADH_N"/>
    <property type="match status" value="1"/>
</dbReference>
<evidence type="ECO:0000256" key="1">
    <source>
        <dbReference type="ARBA" id="ARBA00001947"/>
    </source>
</evidence>
<gene>
    <name evidence="8" type="primary">idhA_2</name>
    <name evidence="8" type="ORF">Mal4_44210</name>
</gene>
<sequence length="737" mass="79038">MRQIMQSLKSGETTVLDVPCPSVQPGHLLVQTTRSLISAGTERMLIEFGKASWLEKARQHPDKVRRVLEKMKTDGVMSTMEAVQSKLDQALPLGYCNVGTVIEVGEGVTGFEVGDRVLSNGKHAEVVCVPKNLCAKIPEGVDDETAAFGVLGAIALQGIRLAQPTLGERFAVTGLGLVGLLTVQLLRANGCEVLGLDFNPERLALAREFGAETVNLGAGQDPLKAAEEFTKGQGIDAVLITAATRSNEPVSQAANMCRKRGRIVLVGVVGLELSRDDFYHKELSFQVSCSYGPGRYDESYETQGQDYPLPYVRWTEQRNFEAVLGAMASGQVDCSKLITHRYSLDTAVDAYGEISDSSKSLGVLLTYPEVPADTPELRTQTVRVVPAEQPPTKAAPLGRQPGLALIGSGSFATRFLVPPMRESGANLQIVASRGGVSGVQAGRKYGFREATTDVDAVFNHDGVDAIVIGTRHDTHASFVCRALEAGKHVFVEKPLALTREELDRVEAAYRAAGDRLLMVGFNRRFAPHVQKMQELLGDRAEPKAMMMTVNAGSIPAEHWTQDPKVGGGRIIGEGCHFIDLLRFVAGAPIVSVSANSLVPGGATNLHDTVGIQLAFADGSIGTVQYLANGHRGFAKERLEVFQGGRILQLDNFRTLTGHGFGKLRKMSLWRQDKGHAAEVAAFVEGVRSGTASPIPADELFEVTRASFDVMDCLESGQTAGAAASTDGGQVAAMRRSA</sequence>
<proteinExistence type="inferred from homology"/>
<dbReference type="EC" id="1.1.1.18" evidence="8"/>
<dbReference type="InterPro" id="IPR011032">
    <property type="entry name" value="GroES-like_sf"/>
</dbReference>
<dbReference type="Pfam" id="PF00107">
    <property type="entry name" value="ADH_zinc_N"/>
    <property type="match status" value="1"/>
</dbReference>
<dbReference type="Gene3D" id="3.30.360.10">
    <property type="entry name" value="Dihydrodipicolinate Reductase, domain 2"/>
    <property type="match status" value="1"/>
</dbReference>
<name>A0A517ZC79_9PLAN</name>
<accession>A0A517ZC79</accession>
<dbReference type="Pfam" id="PF01408">
    <property type="entry name" value="GFO_IDH_MocA"/>
    <property type="match status" value="1"/>
</dbReference>
<dbReference type="GO" id="GO:0046872">
    <property type="term" value="F:metal ion binding"/>
    <property type="evidence" value="ECO:0007669"/>
    <property type="project" value="UniProtKB-KW"/>
</dbReference>
<dbReference type="RefSeq" id="WP_145371189.1">
    <property type="nucleotide sequence ID" value="NZ_CP036275.1"/>
</dbReference>
<dbReference type="PANTHER" id="PTHR43350:SF19">
    <property type="entry name" value="D-GULOSIDE 3-DEHYDROGENASE"/>
    <property type="match status" value="1"/>
</dbReference>
<dbReference type="InterPro" id="IPR055170">
    <property type="entry name" value="GFO_IDH_MocA-like_dom"/>
</dbReference>
<dbReference type="InterPro" id="IPR013149">
    <property type="entry name" value="ADH-like_C"/>
</dbReference>
<dbReference type="SMART" id="SM00829">
    <property type="entry name" value="PKS_ER"/>
    <property type="match status" value="1"/>
</dbReference>
<evidence type="ECO:0000256" key="6">
    <source>
        <dbReference type="SAM" id="MobiDB-lite"/>
    </source>
</evidence>
<dbReference type="KEGG" id="mri:Mal4_44210"/>
<comment type="cofactor">
    <cofactor evidence="1">
        <name>Zn(2+)</name>
        <dbReference type="ChEBI" id="CHEBI:29105"/>
    </cofactor>
</comment>
<keyword evidence="4" id="KW-0862">Zinc</keyword>
<feature type="region of interest" description="Disordered" evidence="6">
    <location>
        <begin position="718"/>
        <end position="737"/>
    </location>
</feature>
<dbReference type="Pfam" id="PF22725">
    <property type="entry name" value="GFO_IDH_MocA_C3"/>
    <property type="match status" value="1"/>
</dbReference>
<dbReference type="CDD" id="cd08255">
    <property type="entry name" value="2-desacetyl-2-hydroxyethyl_bacteriochlorophyllide_like"/>
    <property type="match status" value="1"/>
</dbReference>
<dbReference type="SUPFAM" id="SSF51735">
    <property type="entry name" value="NAD(P)-binding Rossmann-fold domains"/>
    <property type="match status" value="2"/>
</dbReference>
<dbReference type="GO" id="GO:0000166">
    <property type="term" value="F:nucleotide binding"/>
    <property type="evidence" value="ECO:0007669"/>
    <property type="project" value="InterPro"/>
</dbReference>
<dbReference type="Proteomes" id="UP000320496">
    <property type="component" value="Chromosome"/>
</dbReference>
<organism evidence="8 9">
    <name type="scientific">Maioricimonas rarisocia</name>
    <dbReference type="NCBI Taxonomy" id="2528026"/>
    <lineage>
        <taxon>Bacteria</taxon>
        <taxon>Pseudomonadati</taxon>
        <taxon>Planctomycetota</taxon>
        <taxon>Planctomycetia</taxon>
        <taxon>Planctomycetales</taxon>
        <taxon>Planctomycetaceae</taxon>
        <taxon>Maioricimonas</taxon>
    </lineage>
</organism>
<comment type="similarity">
    <text evidence="2">Belongs to the zinc-containing alcohol dehydrogenase family.</text>
</comment>
<dbReference type="SUPFAM" id="SSF55347">
    <property type="entry name" value="Glyceraldehyde-3-phosphate dehydrogenase-like, C-terminal domain"/>
    <property type="match status" value="1"/>
</dbReference>
<keyword evidence="3" id="KW-0479">Metal-binding</keyword>
<dbReference type="GO" id="GO:0050112">
    <property type="term" value="F:inositol 2-dehydrogenase (NAD+) activity"/>
    <property type="evidence" value="ECO:0007669"/>
    <property type="project" value="UniProtKB-EC"/>
</dbReference>
<dbReference type="PANTHER" id="PTHR43350">
    <property type="entry name" value="NAD-DEPENDENT ALCOHOL DEHYDROGENASE"/>
    <property type="match status" value="1"/>
</dbReference>
<evidence type="ECO:0000256" key="2">
    <source>
        <dbReference type="ARBA" id="ARBA00008072"/>
    </source>
</evidence>
<evidence type="ECO:0000256" key="4">
    <source>
        <dbReference type="ARBA" id="ARBA00022833"/>
    </source>
</evidence>
<dbReference type="Gene3D" id="3.90.180.10">
    <property type="entry name" value="Medium-chain alcohol dehydrogenases, catalytic domain"/>
    <property type="match status" value="1"/>
</dbReference>
<dbReference type="AlphaFoldDB" id="A0A517ZC79"/>
<dbReference type="InterPro" id="IPR013154">
    <property type="entry name" value="ADH-like_N"/>
</dbReference>
<keyword evidence="9" id="KW-1185">Reference proteome</keyword>
<dbReference type="InterPro" id="IPR020843">
    <property type="entry name" value="ER"/>
</dbReference>
<dbReference type="Gene3D" id="3.40.50.720">
    <property type="entry name" value="NAD(P)-binding Rossmann-like Domain"/>
    <property type="match status" value="2"/>
</dbReference>
<evidence type="ECO:0000256" key="5">
    <source>
        <dbReference type="ARBA" id="ARBA00023002"/>
    </source>
</evidence>
<keyword evidence="5 8" id="KW-0560">Oxidoreductase</keyword>
<dbReference type="EMBL" id="CP036275">
    <property type="protein sequence ID" value="QDU40067.1"/>
    <property type="molecule type" value="Genomic_DNA"/>
</dbReference>
<feature type="domain" description="Enoyl reductase (ER)" evidence="7">
    <location>
        <begin position="75"/>
        <end position="339"/>
    </location>
</feature>
<dbReference type="InterPro" id="IPR000683">
    <property type="entry name" value="Gfo/Idh/MocA-like_OxRdtase_N"/>
</dbReference>
<reference evidence="8 9" key="1">
    <citation type="submission" date="2019-02" db="EMBL/GenBank/DDBJ databases">
        <title>Deep-cultivation of Planctomycetes and their phenomic and genomic characterization uncovers novel biology.</title>
        <authorList>
            <person name="Wiegand S."/>
            <person name="Jogler M."/>
            <person name="Boedeker C."/>
            <person name="Pinto D."/>
            <person name="Vollmers J."/>
            <person name="Rivas-Marin E."/>
            <person name="Kohn T."/>
            <person name="Peeters S.H."/>
            <person name="Heuer A."/>
            <person name="Rast P."/>
            <person name="Oberbeckmann S."/>
            <person name="Bunk B."/>
            <person name="Jeske O."/>
            <person name="Meyerdierks A."/>
            <person name="Storesund J.E."/>
            <person name="Kallscheuer N."/>
            <person name="Luecker S."/>
            <person name="Lage O.M."/>
            <person name="Pohl T."/>
            <person name="Merkel B.J."/>
            <person name="Hornburger P."/>
            <person name="Mueller R.-W."/>
            <person name="Bruemmer F."/>
            <person name="Labrenz M."/>
            <person name="Spormann A.M."/>
            <person name="Op den Camp H."/>
            <person name="Overmann J."/>
            <person name="Amann R."/>
            <person name="Jetten M.S.M."/>
            <person name="Mascher T."/>
            <person name="Medema M.H."/>
            <person name="Devos D.P."/>
            <person name="Kaster A.-K."/>
            <person name="Ovreas L."/>
            <person name="Rohde M."/>
            <person name="Galperin M.Y."/>
            <person name="Jogler C."/>
        </authorList>
    </citation>
    <scope>NUCLEOTIDE SEQUENCE [LARGE SCALE GENOMIC DNA]</scope>
    <source>
        <strain evidence="8 9">Mal4</strain>
    </source>
</reference>
<protein>
    <submittedName>
        <fullName evidence="8">Inositol 2-dehydrogenase</fullName>
        <ecNumber evidence="8">1.1.1.18</ecNumber>
    </submittedName>
</protein>
<evidence type="ECO:0000313" key="9">
    <source>
        <dbReference type="Proteomes" id="UP000320496"/>
    </source>
</evidence>
<dbReference type="InterPro" id="IPR036291">
    <property type="entry name" value="NAD(P)-bd_dom_sf"/>
</dbReference>
<dbReference type="OrthoDB" id="9815825at2"/>